<dbReference type="PANTHER" id="PTHR12356:SF18">
    <property type="entry name" value="NUDC DOMAIN-CONTAINING PROTEIN 2"/>
    <property type="match status" value="1"/>
</dbReference>
<sequence>MAHFDEKSGYIPCKTEWGQWWQTNEEVFIEVNVPQGTLAKDIKCAFAPKHIKIAVKGETVIEVGDLPSTIHSDEALWTLEDKKFLRVFLPKGLAVAENLWNSLLVGQYETDAWTFDQMEKKATLQKYQQENPGFDFSGADISGNYHKGGPKLSDK</sequence>
<reference evidence="3" key="1">
    <citation type="submission" date="2022-08" db="UniProtKB">
        <authorList>
            <consortium name="EnsemblMetazoa"/>
        </authorList>
    </citation>
    <scope>IDENTIFICATION</scope>
    <source>
        <strain evidence="3">05x7-T-G4-1.051#20</strain>
    </source>
</reference>
<dbReference type="GO" id="GO:0006457">
    <property type="term" value="P:protein folding"/>
    <property type="evidence" value="ECO:0007669"/>
    <property type="project" value="TreeGrafter"/>
</dbReference>
<evidence type="ECO:0000256" key="1">
    <source>
        <dbReference type="SAM" id="MobiDB-lite"/>
    </source>
</evidence>
<dbReference type="SUPFAM" id="SSF49764">
    <property type="entry name" value="HSP20-like chaperones"/>
    <property type="match status" value="1"/>
</dbReference>
<evidence type="ECO:0000313" key="3">
    <source>
        <dbReference type="EnsemblMetazoa" id="G26155.2:cds"/>
    </source>
</evidence>
<dbReference type="Gene3D" id="2.60.40.790">
    <property type="match status" value="1"/>
</dbReference>
<keyword evidence="4" id="KW-1185">Reference proteome</keyword>
<protein>
    <recommendedName>
        <fullName evidence="2">CS domain-containing protein</fullName>
    </recommendedName>
</protein>
<dbReference type="InterPro" id="IPR037898">
    <property type="entry name" value="NudC_fam"/>
</dbReference>
<dbReference type="Pfam" id="PF04969">
    <property type="entry name" value="CS"/>
    <property type="match status" value="1"/>
</dbReference>
<dbReference type="AlphaFoldDB" id="A0A8W8L392"/>
<dbReference type="EnsemblMetazoa" id="G26155.2">
    <property type="protein sequence ID" value="G26155.2:cds"/>
    <property type="gene ID" value="G26155"/>
</dbReference>
<evidence type="ECO:0000313" key="4">
    <source>
        <dbReference type="Proteomes" id="UP000005408"/>
    </source>
</evidence>
<dbReference type="GO" id="GO:0005737">
    <property type="term" value="C:cytoplasm"/>
    <property type="evidence" value="ECO:0007669"/>
    <property type="project" value="TreeGrafter"/>
</dbReference>
<dbReference type="InterPro" id="IPR008978">
    <property type="entry name" value="HSP20-like_chaperone"/>
</dbReference>
<dbReference type="Proteomes" id="UP000005408">
    <property type="component" value="Unassembled WGS sequence"/>
</dbReference>
<dbReference type="PANTHER" id="PTHR12356">
    <property type="entry name" value="NUCLEAR MOVEMENT PROTEIN NUDC"/>
    <property type="match status" value="1"/>
</dbReference>
<dbReference type="Gene3D" id="1.20.5.740">
    <property type="entry name" value="Single helix bin"/>
    <property type="match status" value="1"/>
</dbReference>
<dbReference type="InterPro" id="IPR007052">
    <property type="entry name" value="CS_dom"/>
</dbReference>
<dbReference type="OMA" id="RDVECSL"/>
<dbReference type="PROSITE" id="PS51203">
    <property type="entry name" value="CS"/>
    <property type="match status" value="1"/>
</dbReference>
<name>A0A8W8L392_MAGGI</name>
<dbReference type="GO" id="GO:0051082">
    <property type="term" value="F:unfolded protein binding"/>
    <property type="evidence" value="ECO:0007669"/>
    <property type="project" value="TreeGrafter"/>
</dbReference>
<feature type="domain" description="CS" evidence="2">
    <location>
        <begin position="13"/>
        <end position="104"/>
    </location>
</feature>
<feature type="region of interest" description="Disordered" evidence="1">
    <location>
        <begin position="135"/>
        <end position="155"/>
    </location>
</feature>
<accession>A0A8W8L392</accession>
<evidence type="ECO:0000259" key="2">
    <source>
        <dbReference type="PROSITE" id="PS51203"/>
    </source>
</evidence>
<organism evidence="3 4">
    <name type="scientific">Magallana gigas</name>
    <name type="common">Pacific oyster</name>
    <name type="synonym">Crassostrea gigas</name>
    <dbReference type="NCBI Taxonomy" id="29159"/>
    <lineage>
        <taxon>Eukaryota</taxon>
        <taxon>Metazoa</taxon>
        <taxon>Spiralia</taxon>
        <taxon>Lophotrochozoa</taxon>
        <taxon>Mollusca</taxon>
        <taxon>Bivalvia</taxon>
        <taxon>Autobranchia</taxon>
        <taxon>Pteriomorphia</taxon>
        <taxon>Ostreida</taxon>
        <taxon>Ostreoidea</taxon>
        <taxon>Ostreidae</taxon>
        <taxon>Magallana</taxon>
    </lineage>
</organism>
<proteinExistence type="predicted"/>